<dbReference type="FunFam" id="3.30.420.10:FF:000002">
    <property type="entry name" value="Crossover junction endodeoxyribonuclease RuvC"/>
    <property type="match status" value="1"/>
</dbReference>
<dbReference type="AlphaFoldDB" id="A0A1G2P0V1"/>
<evidence type="ECO:0000256" key="14">
    <source>
        <dbReference type="NCBIfam" id="TIGR00228"/>
    </source>
</evidence>
<dbReference type="EC" id="3.1.21.10" evidence="13 14"/>
<evidence type="ECO:0000256" key="6">
    <source>
        <dbReference type="ARBA" id="ARBA00022763"/>
    </source>
</evidence>
<dbReference type="Proteomes" id="UP000177269">
    <property type="component" value="Unassembled WGS sequence"/>
</dbReference>
<dbReference type="PANTHER" id="PTHR30194">
    <property type="entry name" value="CROSSOVER JUNCTION ENDODEOXYRIBONUCLEASE RUVC"/>
    <property type="match status" value="1"/>
</dbReference>
<feature type="binding site" evidence="13">
    <location>
        <position position="67"/>
    </location>
    <ligand>
        <name>Mg(2+)</name>
        <dbReference type="ChEBI" id="CHEBI:18420"/>
        <label>2</label>
    </ligand>
</feature>
<dbReference type="Gene3D" id="3.30.420.10">
    <property type="entry name" value="Ribonuclease H-like superfamily/Ribonuclease H"/>
    <property type="match status" value="1"/>
</dbReference>
<dbReference type="InterPro" id="IPR002176">
    <property type="entry name" value="X-over_junc_endoDNase_RuvC"/>
</dbReference>
<evidence type="ECO:0000256" key="13">
    <source>
        <dbReference type="HAMAP-Rule" id="MF_00034"/>
    </source>
</evidence>
<keyword evidence="8 13" id="KW-0460">Magnesium</keyword>
<keyword evidence="3 13" id="KW-0540">Nuclease</keyword>
<feature type="binding site" evidence="13">
    <location>
        <position position="7"/>
    </location>
    <ligand>
        <name>Mg(2+)</name>
        <dbReference type="ChEBI" id="CHEBI:18420"/>
        <label>1</label>
    </ligand>
</feature>
<dbReference type="PANTHER" id="PTHR30194:SF3">
    <property type="entry name" value="CROSSOVER JUNCTION ENDODEOXYRIBONUCLEASE RUVC"/>
    <property type="match status" value="1"/>
</dbReference>
<comment type="function">
    <text evidence="13">The RuvA-RuvB-RuvC complex processes Holliday junction (HJ) DNA during genetic recombination and DNA repair. Endonuclease that resolves HJ intermediates. Cleaves cruciform DNA by making single-stranded nicks across the HJ at symmetrical positions within the homologous arms, yielding a 5'-phosphate and a 3'-hydroxyl group; requires a central core of homology in the junction. The consensus cleavage sequence is 5'-(A/T)TT(C/G)-3'. Cleavage occurs on the 3'-side of the TT dinucleotide at the point of strand exchange. HJ branch migration catalyzed by RuvA-RuvB allows RuvC to scan DNA until it finds its consensus sequence, where it cleaves and resolves the cruciform DNA.</text>
</comment>
<comment type="catalytic activity">
    <reaction evidence="12 13">
        <text>Endonucleolytic cleavage at a junction such as a reciprocal single-stranded crossover between two homologous DNA duplexes (Holliday junction).</text>
        <dbReference type="EC" id="3.1.21.10"/>
    </reaction>
</comment>
<sequence>MRIIAIDPGYEKVGIAVLEKRKNENVLLYSGCFKTPSKQEFHKRLVSIGEEVKRIIDVYNPEILAIETLFFNNNQKTAMRVSEARGVIVVSCAAAGLRVLEYTPLQVKIAVTSHGRSGKAQMTAMVKRLLVMEDKIAEDDEYDAISVGLTCLAHDSSYGRIE</sequence>
<evidence type="ECO:0000256" key="11">
    <source>
        <dbReference type="ARBA" id="ARBA00023204"/>
    </source>
</evidence>
<evidence type="ECO:0000256" key="8">
    <source>
        <dbReference type="ARBA" id="ARBA00022842"/>
    </source>
</evidence>
<comment type="subcellular location">
    <subcellularLocation>
        <location evidence="13">Cytoplasm</location>
    </subcellularLocation>
</comment>
<evidence type="ECO:0000256" key="12">
    <source>
        <dbReference type="ARBA" id="ARBA00029354"/>
    </source>
</evidence>
<comment type="similarity">
    <text evidence="1 13">Belongs to the RuvC family.</text>
</comment>
<evidence type="ECO:0000256" key="4">
    <source>
        <dbReference type="ARBA" id="ARBA00022723"/>
    </source>
</evidence>
<feature type="binding site" evidence="13">
    <location>
        <position position="140"/>
    </location>
    <ligand>
        <name>Mg(2+)</name>
        <dbReference type="ChEBI" id="CHEBI:18420"/>
        <label>1</label>
    </ligand>
</feature>
<protein>
    <recommendedName>
        <fullName evidence="13 14">Crossover junction endodeoxyribonuclease RuvC</fullName>
        <ecNumber evidence="13 14">3.1.21.10</ecNumber>
    </recommendedName>
    <alternativeName>
        <fullName evidence="13">Holliday junction nuclease RuvC</fullName>
    </alternativeName>
    <alternativeName>
        <fullName evidence="13">Holliday junction resolvase RuvC</fullName>
    </alternativeName>
</protein>
<dbReference type="CDD" id="cd16962">
    <property type="entry name" value="RuvC"/>
    <property type="match status" value="1"/>
</dbReference>
<dbReference type="EMBL" id="MHSK01000021">
    <property type="protein sequence ID" value="OHA41985.1"/>
    <property type="molecule type" value="Genomic_DNA"/>
</dbReference>
<evidence type="ECO:0000313" key="15">
    <source>
        <dbReference type="EMBL" id="OHA41985.1"/>
    </source>
</evidence>
<accession>A0A1G2P0V1</accession>
<dbReference type="GO" id="GO:0048476">
    <property type="term" value="C:Holliday junction resolvase complex"/>
    <property type="evidence" value="ECO:0007669"/>
    <property type="project" value="UniProtKB-UniRule"/>
</dbReference>
<comment type="cofactor">
    <cofactor evidence="13">
        <name>Mg(2+)</name>
        <dbReference type="ChEBI" id="CHEBI:18420"/>
    </cofactor>
    <text evidence="13">Binds 2 Mg(2+) ion per subunit.</text>
</comment>
<keyword evidence="7 13" id="KW-0378">Hydrolase</keyword>
<keyword evidence="9 13" id="KW-0238">DNA-binding</keyword>
<evidence type="ECO:0000256" key="9">
    <source>
        <dbReference type="ARBA" id="ARBA00023125"/>
    </source>
</evidence>
<comment type="subunit">
    <text evidence="13">Homodimer which binds Holliday junction (HJ) DNA. The HJ becomes 2-fold symmetrical on binding to RuvC with unstacked arms; it has a different conformation from HJ DNA in complex with RuvA. In the full resolvosome a probable DNA-RuvA(4)-RuvB(12)-RuvC(2) complex forms which resolves the HJ.</text>
</comment>
<keyword evidence="6 13" id="KW-0227">DNA damage</keyword>
<keyword evidence="5 13" id="KW-0255">Endonuclease</keyword>
<keyword evidence="2 13" id="KW-0963">Cytoplasm</keyword>
<evidence type="ECO:0000256" key="10">
    <source>
        <dbReference type="ARBA" id="ARBA00023172"/>
    </source>
</evidence>
<dbReference type="NCBIfam" id="TIGR00228">
    <property type="entry name" value="ruvC"/>
    <property type="match status" value="1"/>
</dbReference>
<dbReference type="Pfam" id="PF02075">
    <property type="entry name" value="RuvC"/>
    <property type="match status" value="1"/>
</dbReference>
<dbReference type="GO" id="GO:0006281">
    <property type="term" value="P:DNA repair"/>
    <property type="evidence" value="ECO:0007669"/>
    <property type="project" value="UniProtKB-UniRule"/>
</dbReference>
<keyword evidence="4 13" id="KW-0479">Metal-binding</keyword>
<evidence type="ECO:0000256" key="2">
    <source>
        <dbReference type="ARBA" id="ARBA00022490"/>
    </source>
</evidence>
<reference evidence="15 16" key="1">
    <citation type="journal article" date="2016" name="Nat. Commun.">
        <title>Thousands of microbial genomes shed light on interconnected biogeochemical processes in an aquifer system.</title>
        <authorList>
            <person name="Anantharaman K."/>
            <person name="Brown C.T."/>
            <person name="Hug L.A."/>
            <person name="Sharon I."/>
            <person name="Castelle C.J."/>
            <person name="Probst A.J."/>
            <person name="Thomas B.C."/>
            <person name="Singh A."/>
            <person name="Wilkins M.J."/>
            <person name="Karaoz U."/>
            <person name="Brodie E.L."/>
            <person name="Williams K.H."/>
            <person name="Hubbard S.S."/>
            <person name="Banfield J.F."/>
        </authorList>
    </citation>
    <scope>NUCLEOTIDE SEQUENCE [LARGE SCALE GENOMIC DNA]</scope>
</reference>
<evidence type="ECO:0000256" key="5">
    <source>
        <dbReference type="ARBA" id="ARBA00022759"/>
    </source>
</evidence>
<dbReference type="GO" id="GO:0003677">
    <property type="term" value="F:DNA binding"/>
    <property type="evidence" value="ECO:0007669"/>
    <property type="project" value="UniProtKB-KW"/>
</dbReference>
<feature type="active site" evidence="13">
    <location>
        <position position="140"/>
    </location>
</feature>
<dbReference type="GO" id="GO:0005737">
    <property type="term" value="C:cytoplasm"/>
    <property type="evidence" value="ECO:0007669"/>
    <property type="project" value="UniProtKB-SubCell"/>
</dbReference>
<dbReference type="PRINTS" id="PR00696">
    <property type="entry name" value="RSOLVASERUVC"/>
</dbReference>
<dbReference type="GO" id="GO:0006310">
    <property type="term" value="P:DNA recombination"/>
    <property type="evidence" value="ECO:0007669"/>
    <property type="project" value="UniProtKB-UniRule"/>
</dbReference>
<name>A0A1G2P0V1_9BACT</name>
<evidence type="ECO:0000313" key="16">
    <source>
        <dbReference type="Proteomes" id="UP000177269"/>
    </source>
</evidence>
<evidence type="ECO:0000256" key="3">
    <source>
        <dbReference type="ARBA" id="ARBA00022722"/>
    </source>
</evidence>
<feature type="active site" evidence="13">
    <location>
        <position position="7"/>
    </location>
</feature>
<dbReference type="GO" id="GO:0000287">
    <property type="term" value="F:magnesium ion binding"/>
    <property type="evidence" value="ECO:0007669"/>
    <property type="project" value="UniProtKB-UniRule"/>
</dbReference>
<evidence type="ECO:0000256" key="1">
    <source>
        <dbReference type="ARBA" id="ARBA00009518"/>
    </source>
</evidence>
<keyword evidence="11 13" id="KW-0234">DNA repair</keyword>
<feature type="active site" evidence="13">
    <location>
        <position position="67"/>
    </location>
</feature>
<organism evidence="15 16">
    <name type="scientific">Candidatus Taylorbacteria bacterium RIFCSPLOWO2_12_FULL_43_20</name>
    <dbReference type="NCBI Taxonomy" id="1802332"/>
    <lineage>
        <taxon>Bacteria</taxon>
        <taxon>Candidatus Tayloriibacteriota</taxon>
    </lineage>
</organism>
<proteinExistence type="inferred from homology"/>
<comment type="caution">
    <text evidence="15">The sequence shown here is derived from an EMBL/GenBank/DDBJ whole genome shotgun (WGS) entry which is preliminary data.</text>
</comment>
<dbReference type="HAMAP" id="MF_00034">
    <property type="entry name" value="RuvC"/>
    <property type="match status" value="1"/>
</dbReference>
<keyword evidence="10 13" id="KW-0233">DNA recombination</keyword>
<dbReference type="InterPro" id="IPR012337">
    <property type="entry name" value="RNaseH-like_sf"/>
</dbReference>
<gene>
    <name evidence="13" type="primary">ruvC</name>
    <name evidence="15" type="ORF">A3G52_01670</name>
</gene>
<evidence type="ECO:0000256" key="7">
    <source>
        <dbReference type="ARBA" id="ARBA00022801"/>
    </source>
</evidence>
<dbReference type="GO" id="GO:0008821">
    <property type="term" value="F:crossover junction DNA endonuclease activity"/>
    <property type="evidence" value="ECO:0007669"/>
    <property type="project" value="UniProtKB-UniRule"/>
</dbReference>
<dbReference type="SUPFAM" id="SSF53098">
    <property type="entry name" value="Ribonuclease H-like"/>
    <property type="match status" value="1"/>
</dbReference>
<dbReference type="InterPro" id="IPR036397">
    <property type="entry name" value="RNaseH_sf"/>
</dbReference>